<dbReference type="InterPro" id="IPR010982">
    <property type="entry name" value="Lambda_DNA-bd_dom_sf"/>
</dbReference>
<feature type="domain" description="HTH cro/C1-type" evidence="1">
    <location>
        <begin position="5"/>
        <end position="60"/>
    </location>
</feature>
<dbReference type="CDD" id="cd00093">
    <property type="entry name" value="HTH_XRE"/>
    <property type="match status" value="1"/>
</dbReference>
<protein>
    <submittedName>
        <fullName evidence="2">DNA-binding helix-turn-helix protein</fullName>
    </submittedName>
</protein>
<dbReference type="SUPFAM" id="SSF47413">
    <property type="entry name" value="lambda repressor-like DNA-binding domains"/>
    <property type="match status" value="1"/>
</dbReference>
<dbReference type="AlphaFoldDB" id="D1QVQ0"/>
<sequence>MKDRIKMIMESQHMTQQTFAQFIQISPASLSSIFNGRTKPTLAIAEAIKAKIPSLSTDWLLFGSGSMYMGDKSASDSGTADNTSVPQEGLVEFPGASNSSTPTLFDQDVVHGVGATLNNTKKITTKIIDNHQRKIVEIRVFYDDKTWETFVPQKG</sequence>
<dbReference type="PROSITE" id="PS50943">
    <property type="entry name" value="HTH_CROC1"/>
    <property type="match status" value="1"/>
</dbReference>
<comment type="caution">
    <text evidence="2">The sequence shown here is derived from an EMBL/GenBank/DDBJ whole genome shotgun (WGS) entry which is preliminary data.</text>
</comment>
<evidence type="ECO:0000313" key="2">
    <source>
        <dbReference type="EMBL" id="EFB30513.1"/>
    </source>
</evidence>
<reference evidence="2 3" key="1">
    <citation type="submission" date="2009-11" db="EMBL/GenBank/DDBJ databases">
        <authorList>
            <person name="Weinstock G."/>
            <person name="Sodergren E."/>
            <person name="Clifton S."/>
            <person name="Fulton L."/>
            <person name="Fulton B."/>
            <person name="Courtney L."/>
            <person name="Fronick C."/>
            <person name="Harrison M."/>
            <person name="Strong C."/>
            <person name="Farmer C."/>
            <person name="Delahaunty K."/>
            <person name="Markovic C."/>
            <person name="Hall O."/>
            <person name="Minx P."/>
            <person name="Tomlinson C."/>
            <person name="Mitreva M."/>
            <person name="Nelson J."/>
            <person name="Hou S."/>
            <person name="Wollam A."/>
            <person name="Pepin K.H."/>
            <person name="Johnson M."/>
            <person name="Bhonagiri V."/>
            <person name="Nash W.E."/>
            <person name="Warren W."/>
            <person name="Chinwalla A."/>
            <person name="Mardis E.R."/>
            <person name="Wilson R.K."/>
        </authorList>
    </citation>
    <scope>NUCLEOTIDE SEQUENCE [LARGE SCALE GENOMIC DNA]</scope>
    <source>
        <strain evidence="2 3">F0302</strain>
    </source>
</reference>
<accession>D1QVQ0</accession>
<dbReference type="GO" id="GO:0003677">
    <property type="term" value="F:DNA binding"/>
    <property type="evidence" value="ECO:0007669"/>
    <property type="project" value="UniProtKB-KW"/>
</dbReference>
<dbReference type="Pfam" id="PF01381">
    <property type="entry name" value="HTH_3"/>
    <property type="match status" value="1"/>
</dbReference>
<organism evidence="2 3">
    <name type="scientific">Segatella oris F0302</name>
    <dbReference type="NCBI Taxonomy" id="649760"/>
    <lineage>
        <taxon>Bacteria</taxon>
        <taxon>Pseudomonadati</taxon>
        <taxon>Bacteroidota</taxon>
        <taxon>Bacteroidia</taxon>
        <taxon>Bacteroidales</taxon>
        <taxon>Prevotellaceae</taxon>
        <taxon>Segatella</taxon>
    </lineage>
</organism>
<proteinExistence type="predicted"/>
<gene>
    <name evidence="2" type="ORF">HMPREF0971_03090</name>
</gene>
<dbReference type="STRING" id="649760.HMPREF0971_03090"/>
<keyword evidence="2" id="KW-0238">DNA-binding</keyword>
<dbReference type="Proteomes" id="UP000004079">
    <property type="component" value="Unassembled WGS sequence"/>
</dbReference>
<dbReference type="HOGENOM" id="CLU_105312_0_0_10"/>
<dbReference type="RefSeq" id="WP_004375561.1">
    <property type="nucleotide sequence ID" value="NZ_GG703890.1"/>
</dbReference>
<dbReference type="SMART" id="SM00530">
    <property type="entry name" value="HTH_XRE"/>
    <property type="match status" value="1"/>
</dbReference>
<evidence type="ECO:0000259" key="1">
    <source>
        <dbReference type="PROSITE" id="PS50943"/>
    </source>
</evidence>
<name>D1QVQ0_9BACT</name>
<dbReference type="Gene3D" id="1.10.260.40">
    <property type="entry name" value="lambda repressor-like DNA-binding domains"/>
    <property type="match status" value="1"/>
</dbReference>
<evidence type="ECO:0000313" key="3">
    <source>
        <dbReference type="Proteomes" id="UP000004079"/>
    </source>
</evidence>
<dbReference type="EMBL" id="ACUZ02000058">
    <property type="protein sequence ID" value="EFB30513.1"/>
    <property type="molecule type" value="Genomic_DNA"/>
</dbReference>
<dbReference type="InterPro" id="IPR001387">
    <property type="entry name" value="Cro/C1-type_HTH"/>
</dbReference>